<sequence length="85" mass="9363">MTPAKFKLLYQLSAFDPPSERTIRLDEVLLLESTTAVALTRLSVTRYSVHPARGTPVLETVDFGNNGHPASHSARHLNNTSVFIS</sequence>
<keyword evidence="2" id="KW-1185">Reference proteome</keyword>
<dbReference type="Proteomes" id="UP000219338">
    <property type="component" value="Unassembled WGS sequence"/>
</dbReference>
<gene>
    <name evidence="1" type="ORF">ARMOST_04535</name>
</gene>
<dbReference type="AlphaFoldDB" id="A0A284QXL4"/>
<name>A0A284QXL4_ARMOS</name>
<proteinExistence type="predicted"/>
<organism evidence="1 2">
    <name type="scientific">Armillaria ostoyae</name>
    <name type="common">Armillaria root rot fungus</name>
    <dbReference type="NCBI Taxonomy" id="47428"/>
    <lineage>
        <taxon>Eukaryota</taxon>
        <taxon>Fungi</taxon>
        <taxon>Dikarya</taxon>
        <taxon>Basidiomycota</taxon>
        <taxon>Agaricomycotina</taxon>
        <taxon>Agaricomycetes</taxon>
        <taxon>Agaricomycetidae</taxon>
        <taxon>Agaricales</taxon>
        <taxon>Marasmiineae</taxon>
        <taxon>Physalacriaceae</taxon>
        <taxon>Armillaria</taxon>
    </lineage>
</organism>
<protein>
    <submittedName>
        <fullName evidence="1">Uncharacterized protein</fullName>
    </submittedName>
</protein>
<accession>A0A284QXL4</accession>
<reference evidence="2" key="1">
    <citation type="journal article" date="2017" name="Nat. Ecol. Evol.">
        <title>Genome expansion and lineage-specific genetic innovations in the forest pathogenic fungi Armillaria.</title>
        <authorList>
            <person name="Sipos G."/>
            <person name="Prasanna A.N."/>
            <person name="Walter M.C."/>
            <person name="O'Connor E."/>
            <person name="Balint B."/>
            <person name="Krizsan K."/>
            <person name="Kiss B."/>
            <person name="Hess J."/>
            <person name="Varga T."/>
            <person name="Slot J."/>
            <person name="Riley R."/>
            <person name="Boka B."/>
            <person name="Rigling D."/>
            <person name="Barry K."/>
            <person name="Lee J."/>
            <person name="Mihaltcheva S."/>
            <person name="LaButti K."/>
            <person name="Lipzen A."/>
            <person name="Waldron R."/>
            <person name="Moloney N.M."/>
            <person name="Sperisen C."/>
            <person name="Kredics L."/>
            <person name="Vagvoelgyi C."/>
            <person name="Patrignani A."/>
            <person name="Fitzpatrick D."/>
            <person name="Nagy I."/>
            <person name="Doyle S."/>
            <person name="Anderson J.B."/>
            <person name="Grigoriev I.V."/>
            <person name="Gueldener U."/>
            <person name="Muensterkoetter M."/>
            <person name="Nagy L.G."/>
        </authorList>
    </citation>
    <scope>NUCLEOTIDE SEQUENCE [LARGE SCALE GENOMIC DNA]</scope>
    <source>
        <strain evidence="2">C18/9</strain>
    </source>
</reference>
<evidence type="ECO:0000313" key="2">
    <source>
        <dbReference type="Proteomes" id="UP000219338"/>
    </source>
</evidence>
<evidence type="ECO:0000313" key="1">
    <source>
        <dbReference type="EMBL" id="SJL01217.1"/>
    </source>
</evidence>
<dbReference type="EMBL" id="FUEG01000003">
    <property type="protein sequence ID" value="SJL01217.1"/>
    <property type="molecule type" value="Genomic_DNA"/>
</dbReference>